<sequence>MSVRCFEILRGSGLMRERCSQGNHIPSGRQLPRTPPMMDVKKRLDFSCDFSVSCEGPCLVSGAGGGDGDDQNQNQNRTFDFSTPPAKGHAAEPDEPNFMLKGMKGYQLTADDREFLKRLQEERVIKKYQEDLEDVQRLLKKETMALEMAHASRRKAEVELGKFPSCEELTQWLKAVLEVVAPTADLTDLDTKSLLAVVTAEDARAAVDEKKLQLVRLEAAAADRRKKEAEMRGWQEKQIANEQLRIQGLMSQLSDLTSELAQQEEIYKSLQMQIKKQEESGADAEKEEASDEVQAKGQVQRGQKEKRKGDKSAEKVRDAPKQNKERSTRNKRTDAQSAADDGTSENVTTAETKPKSEAAAPKATKSVKASRGSQQNGEGPESGSRASRAARGGARPPGATAAAASQPRGRRTARSEDAAPTAEKERRGARAAAEEEEEEGTGLRRSRRIASRRGGAALLKGTKA</sequence>
<feature type="compositionally biased region" description="Low complexity" evidence="2">
    <location>
        <begin position="379"/>
        <end position="407"/>
    </location>
</feature>
<name>A0A6P7LUT4_BETSP</name>
<gene>
    <name evidence="4" type="primary">LOC114851142</name>
</gene>
<evidence type="ECO:0000256" key="1">
    <source>
        <dbReference type="SAM" id="Coils"/>
    </source>
</evidence>
<proteinExistence type="predicted"/>
<accession>A0A6P7LUT4</accession>
<dbReference type="GeneID" id="114851142"/>
<evidence type="ECO:0000256" key="2">
    <source>
        <dbReference type="SAM" id="MobiDB-lite"/>
    </source>
</evidence>
<evidence type="ECO:0000313" key="4">
    <source>
        <dbReference type="RefSeq" id="XP_028998571.1"/>
    </source>
</evidence>
<dbReference type="RefSeq" id="XP_028998571.1">
    <property type="nucleotide sequence ID" value="XM_029142738.2"/>
</dbReference>
<dbReference type="OrthoDB" id="8964991at2759"/>
<reference evidence="4" key="1">
    <citation type="submission" date="2025-08" db="UniProtKB">
        <authorList>
            <consortium name="RefSeq"/>
        </authorList>
    </citation>
    <scope>IDENTIFICATION</scope>
</reference>
<dbReference type="InParanoid" id="A0A6P7LUT4"/>
<dbReference type="AlphaFoldDB" id="A0A6P7LUT4"/>
<evidence type="ECO:0000313" key="3">
    <source>
        <dbReference type="Proteomes" id="UP000515150"/>
    </source>
</evidence>
<organism evidence="3 4">
    <name type="scientific">Betta splendens</name>
    <name type="common">Siamese fighting fish</name>
    <dbReference type="NCBI Taxonomy" id="158456"/>
    <lineage>
        <taxon>Eukaryota</taxon>
        <taxon>Metazoa</taxon>
        <taxon>Chordata</taxon>
        <taxon>Craniata</taxon>
        <taxon>Vertebrata</taxon>
        <taxon>Euteleostomi</taxon>
        <taxon>Actinopterygii</taxon>
        <taxon>Neopterygii</taxon>
        <taxon>Teleostei</taxon>
        <taxon>Neoteleostei</taxon>
        <taxon>Acanthomorphata</taxon>
        <taxon>Anabantaria</taxon>
        <taxon>Anabantiformes</taxon>
        <taxon>Anabantoidei</taxon>
        <taxon>Osphronemidae</taxon>
        <taxon>Betta</taxon>
    </lineage>
</organism>
<feature type="coiled-coil region" evidence="1">
    <location>
        <begin position="118"/>
        <end position="145"/>
    </location>
</feature>
<dbReference type="KEGG" id="bspl:114851142"/>
<feature type="compositionally biased region" description="Basic and acidic residues" evidence="2">
    <location>
        <begin position="307"/>
        <end position="334"/>
    </location>
</feature>
<feature type="region of interest" description="Disordered" evidence="2">
    <location>
        <begin position="278"/>
        <end position="464"/>
    </location>
</feature>
<keyword evidence="3" id="KW-1185">Reference proteome</keyword>
<protein>
    <submittedName>
        <fullName evidence="4">Uncharacterized protein LOC114851142 isoform X1</fullName>
    </submittedName>
</protein>
<keyword evidence="1" id="KW-0175">Coiled coil</keyword>
<feature type="compositionally biased region" description="Acidic residues" evidence="2">
    <location>
        <begin position="280"/>
        <end position="291"/>
    </location>
</feature>
<feature type="compositionally biased region" description="Low complexity" evidence="2">
    <location>
        <begin position="452"/>
        <end position="464"/>
    </location>
</feature>
<feature type="region of interest" description="Disordered" evidence="2">
    <location>
        <begin position="65"/>
        <end position="94"/>
    </location>
</feature>
<feature type="compositionally biased region" description="Basic and acidic residues" evidence="2">
    <location>
        <begin position="413"/>
        <end position="428"/>
    </location>
</feature>
<dbReference type="Proteomes" id="UP000515150">
    <property type="component" value="Chromosome 2"/>
</dbReference>